<evidence type="ECO:0000256" key="2">
    <source>
        <dbReference type="SAM" id="Phobius"/>
    </source>
</evidence>
<feature type="compositionally biased region" description="Basic and acidic residues" evidence="1">
    <location>
        <begin position="1"/>
        <end position="10"/>
    </location>
</feature>
<keyword evidence="2" id="KW-1133">Transmembrane helix</keyword>
<comment type="caution">
    <text evidence="3">The sequence shown here is derived from an EMBL/GenBank/DDBJ whole genome shotgun (WGS) entry which is preliminary data.</text>
</comment>
<keyword evidence="2" id="KW-0472">Membrane</keyword>
<feature type="non-terminal residue" evidence="3">
    <location>
        <position position="1"/>
    </location>
</feature>
<proteinExistence type="predicted"/>
<feature type="compositionally biased region" description="Polar residues" evidence="1">
    <location>
        <begin position="47"/>
        <end position="56"/>
    </location>
</feature>
<gene>
    <name evidence="3" type="ORF">XENOCAPTIV_000024</name>
</gene>
<dbReference type="EMBL" id="JAHRIN010051412">
    <property type="protein sequence ID" value="MEQ2209509.1"/>
    <property type="molecule type" value="Genomic_DNA"/>
</dbReference>
<evidence type="ECO:0000313" key="4">
    <source>
        <dbReference type="Proteomes" id="UP001434883"/>
    </source>
</evidence>
<sequence>EVFIQEKRSSQQETLWNPTPDIRSRRLKRQVVHLDQQGEFESERKASSQPSTCSQNTESSSTTPEPTHESSDNEGEGFSTQCPLCSKEVKDIALIEASITSIKKTQQDIQRNLVALGHQLSLQRATGDIMSLTGRHCLILCVLLLSQLLLNYVFT</sequence>
<dbReference type="Proteomes" id="UP001434883">
    <property type="component" value="Unassembled WGS sequence"/>
</dbReference>
<organism evidence="3 4">
    <name type="scientific">Xenoophorus captivus</name>
    <dbReference type="NCBI Taxonomy" id="1517983"/>
    <lineage>
        <taxon>Eukaryota</taxon>
        <taxon>Metazoa</taxon>
        <taxon>Chordata</taxon>
        <taxon>Craniata</taxon>
        <taxon>Vertebrata</taxon>
        <taxon>Euteleostomi</taxon>
        <taxon>Actinopterygii</taxon>
        <taxon>Neopterygii</taxon>
        <taxon>Teleostei</taxon>
        <taxon>Neoteleostei</taxon>
        <taxon>Acanthomorphata</taxon>
        <taxon>Ovalentaria</taxon>
        <taxon>Atherinomorphae</taxon>
        <taxon>Cyprinodontiformes</taxon>
        <taxon>Goodeidae</taxon>
        <taxon>Xenoophorus</taxon>
    </lineage>
</organism>
<feature type="transmembrane region" description="Helical" evidence="2">
    <location>
        <begin position="137"/>
        <end position="154"/>
    </location>
</feature>
<keyword evidence="4" id="KW-1185">Reference proteome</keyword>
<evidence type="ECO:0000313" key="3">
    <source>
        <dbReference type="EMBL" id="MEQ2209509.1"/>
    </source>
</evidence>
<feature type="region of interest" description="Disordered" evidence="1">
    <location>
        <begin position="1"/>
        <end position="81"/>
    </location>
</feature>
<keyword evidence="2" id="KW-0812">Transmembrane</keyword>
<name>A0ABV0RMS6_9TELE</name>
<accession>A0ABV0RMS6</accession>
<reference evidence="3 4" key="1">
    <citation type="submission" date="2021-06" db="EMBL/GenBank/DDBJ databases">
        <authorList>
            <person name="Palmer J.M."/>
        </authorList>
    </citation>
    <scope>NUCLEOTIDE SEQUENCE [LARGE SCALE GENOMIC DNA]</scope>
    <source>
        <strain evidence="3 4">XC_2019</strain>
        <tissue evidence="3">Muscle</tissue>
    </source>
</reference>
<evidence type="ECO:0000256" key="1">
    <source>
        <dbReference type="SAM" id="MobiDB-lite"/>
    </source>
</evidence>
<protein>
    <submittedName>
        <fullName evidence="3">Uncharacterized protein</fullName>
    </submittedName>
</protein>